<dbReference type="InterPro" id="IPR050852">
    <property type="entry name" value="Queuine_tRNA-ribosyltrfase"/>
</dbReference>
<dbReference type="PANTHER" id="PTHR46064:SF1">
    <property type="entry name" value="QUEUINE TRNA-RIBOSYLTRANSFERASE ACCESSORY SUBUNIT 2"/>
    <property type="match status" value="1"/>
</dbReference>
<dbReference type="AlphaFoldDB" id="A0A8C7B2A0"/>
<dbReference type="GO" id="GO:0002099">
    <property type="term" value="P:tRNA wobble guanine modification"/>
    <property type="evidence" value="ECO:0007669"/>
    <property type="project" value="Ensembl"/>
</dbReference>
<dbReference type="GeneID" id="122908520"/>
<dbReference type="GO" id="GO:0042803">
    <property type="term" value="F:protein homodimerization activity"/>
    <property type="evidence" value="ECO:0007669"/>
    <property type="project" value="Ensembl"/>
</dbReference>
<evidence type="ECO:0000313" key="7">
    <source>
        <dbReference type="Ensembl" id="ENSNVIP00000017673.1"/>
    </source>
</evidence>
<dbReference type="InterPro" id="IPR002616">
    <property type="entry name" value="tRNA_ribo_trans-like"/>
</dbReference>
<dbReference type="NCBIfam" id="TIGR00449">
    <property type="entry name" value="tgt_general"/>
    <property type="match status" value="1"/>
</dbReference>
<dbReference type="PANTHER" id="PTHR46064">
    <property type="entry name" value="QUEUINE TRNA-RIBOSYLTRANSFERASE ACCESSORY SUBUNIT 2"/>
    <property type="match status" value="1"/>
</dbReference>
<dbReference type="GO" id="GO:0008479">
    <property type="term" value="F:tRNA-guanosine(34) queuine transglycosylase activity"/>
    <property type="evidence" value="ECO:0007669"/>
    <property type="project" value="UniProtKB-UniRule"/>
</dbReference>
<keyword evidence="8" id="KW-1185">Reference proteome</keyword>
<dbReference type="InterPro" id="IPR028592">
    <property type="entry name" value="QTRTD1"/>
</dbReference>
<evidence type="ECO:0000256" key="2">
    <source>
        <dbReference type="ARBA" id="ARBA00022694"/>
    </source>
</evidence>
<keyword evidence="5" id="KW-0496">Mitochondrion</keyword>
<dbReference type="Gene3D" id="3.20.20.105">
    <property type="entry name" value="Queuine tRNA-ribosyltransferase-like"/>
    <property type="match status" value="1"/>
</dbReference>
<feature type="domain" description="tRNA-guanine(15) transglycosylase-like" evidence="6">
    <location>
        <begin position="13"/>
        <end position="413"/>
    </location>
</feature>
<comment type="function">
    <text evidence="5">Non-catalytic subunit of the queuine tRNA-ribosyltransferase (TGT) that catalyzes the base-exchange of a guanine (G) residue with queuine (Q) at position 34 (anticodon wobble position) in tRNAs with GU(N) anticodons (tRNA-Asp, -Asn, -His and -Tyr), resulting in the hypermodified nucleoside queuosine (7-(((4,5-cis-dihydroxy-2-cyclopenten-1-yl)amino)methyl)-7-deazaguanosine).</text>
</comment>
<evidence type="ECO:0000256" key="3">
    <source>
        <dbReference type="ARBA" id="ARBA00022723"/>
    </source>
</evidence>
<evidence type="ECO:0000259" key="6">
    <source>
        <dbReference type="Pfam" id="PF01702"/>
    </source>
</evidence>
<comment type="subunit">
    <text evidence="5">Heterodimer of a catalytic subunit QTRT1 and an accessory subunit QTRT2.</text>
</comment>
<dbReference type="GO" id="GO:0000049">
    <property type="term" value="F:tRNA binding"/>
    <property type="evidence" value="ECO:0007669"/>
    <property type="project" value="Ensembl"/>
</dbReference>
<keyword evidence="4 5" id="KW-0862">Zinc</keyword>
<feature type="binding site" evidence="5">
    <location>
        <position position="351"/>
    </location>
    <ligand>
        <name>Zn(2+)</name>
        <dbReference type="ChEBI" id="CHEBI:29105"/>
    </ligand>
</feature>
<keyword evidence="3 5" id="KW-0479">Metal-binding</keyword>
<gene>
    <name evidence="5 7" type="primary">QTRT2</name>
</gene>
<comment type="cofactor">
    <cofactor evidence="5">
        <name>Zn(2+)</name>
        <dbReference type="ChEBI" id="CHEBI:29105"/>
    </cofactor>
    <text evidence="5">Binds 1 zinc ion per subunit.</text>
</comment>
<sequence>MKLSLTKVVNGCRLGKIKNLGKAGDRTMDIPSCLLYTKTGSAPHLTHQTLHTIHGLPAMAQLTLSSLAEHHEALAEYKEGIGKFIGMPELLLYCSLHDPVSPCPAGYVTNKSVSVWGLGGRVEMTASKFMAIQQALQPDWFQCLSDGEVNCEEATSIKRARKSVDRSLLFLDNCLRLQEESEVLRRSAIIGVIEGGDVMEERLRSARETAKRPVGGFLLDGFQGNPATQETRLHLLSSVTAELPEDKPRLICGVSRPDEVLECIERGVDLFESFFPYQVTERGCALTFSFDYQPNPEETLLQQNGIQEEIKYVDQTKKIKTTSCNQEMTSFEINLKEKKYQEDFDPLVRGCSCYCCKNHTRAYIHHLLVTNELLAGVLLMMHNFEHYFGFFHSIREALKSDRLAQLKELIRRQAS</sequence>
<accession>A0A8C7B2A0</accession>
<comment type="subcellular location">
    <subcellularLocation>
        <location evidence="5">Cytoplasm</location>
    </subcellularLocation>
    <subcellularLocation>
        <location evidence="5">Mitochondrion outer membrane</location>
        <topology evidence="5">Peripheral membrane protein</topology>
        <orientation evidence="5">Cytoplasmic side</orientation>
    </subcellularLocation>
    <text evidence="5">May associate with the mitochondrion outer membrane.</text>
</comment>
<evidence type="ECO:0000313" key="8">
    <source>
        <dbReference type="Proteomes" id="UP000694425"/>
    </source>
</evidence>
<proteinExistence type="inferred from homology"/>
<comment type="similarity">
    <text evidence="5">Belongs to the queuine tRNA-ribosyltransferase family. QTRT2 subfamily.</text>
</comment>
<name>A0A8C7B2A0_NEOVI</name>
<organism evidence="7 8">
    <name type="scientific">Neovison vison</name>
    <name type="common">American mink</name>
    <name type="synonym">Mustela vison</name>
    <dbReference type="NCBI Taxonomy" id="452646"/>
    <lineage>
        <taxon>Eukaryota</taxon>
        <taxon>Metazoa</taxon>
        <taxon>Chordata</taxon>
        <taxon>Craniata</taxon>
        <taxon>Vertebrata</taxon>
        <taxon>Euteleostomi</taxon>
        <taxon>Mammalia</taxon>
        <taxon>Eutheria</taxon>
        <taxon>Laurasiatheria</taxon>
        <taxon>Carnivora</taxon>
        <taxon>Caniformia</taxon>
        <taxon>Musteloidea</taxon>
        <taxon>Mustelidae</taxon>
        <taxon>Mustelinae</taxon>
        <taxon>Neogale</taxon>
    </lineage>
</organism>
<dbReference type="RefSeq" id="XP_044107353.1">
    <property type="nucleotide sequence ID" value="XM_044251418.1"/>
</dbReference>
<dbReference type="InterPro" id="IPR036511">
    <property type="entry name" value="TGT-like_sf"/>
</dbReference>
<keyword evidence="1 5" id="KW-0963">Cytoplasm</keyword>
<reference evidence="7" key="1">
    <citation type="submission" date="2025-08" db="UniProtKB">
        <authorList>
            <consortium name="Ensembl"/>
        </authorList>
    </citation>
    <scope>IDENTIFICATION</scope>
</reference>
<dbReference type="GeneTree" id="ENSGT00530000063679"/>
<evidence type="ECO:0000256" key="4">
    <source>
        <dbReference type="ARBA" id="ARBA00022833"/>
    </source>
</evidence>
<reference evidence="7" key="2">
    <citation type="submission" date="2025-09" db="UniProtKB">
        <authorList>
            <consortium name="Ensembl"/>
        </authorList>
    </citation>
    <scope>IDENTIFICATION</scope>
</reference>
<dbReference type="SUPFAM" id="SSF51713">
    <property type="entry name" value="tRNA-guanine transglycosylase"/>
    <property type="match status" value="1"/>
</dbReference>
<feature type="binding site" evidence="5">
    <location>
        <position position="356"/>
    </location>
    <ligand>
        <name>Zn(2+)</name>
        <dbReference type="ChEBI" id="CHEBI:29105"/>
    </ligand>
</feature>
<dbReference type="GO" id="GO:0120507">
    <property type="term" value="C:tRNA-guanine transglycosylase complex"/>
    <property type="evidence" value="ECO:0007669"/>
    <property type="project" value="Ensembl"/>
</dbReference>
<dbReference type="Ensembl" id="ENSNVIT00000020606.1">
    <property type="protein sequence ID" value="ENSNVIP00000017673.1"/>
    <property type="gene ID" value="ENSNVIG00000013837.1"/>
</dbReference>
<dbReference type="KEGG" id="nvs:122908520"/>
<evidence type="ECO:0000256" key="5">
    <source>
        <dbReference type="HAMAP-Rule" id="MF_03043"/>
    </source>
</evidence>
<dbReference type="Pfam" id="PF01702">
    <property type="entry name" value="TGT"/>
    <property type="match status" value="1"/>
</dbReference>
<protein>
    <recommendedName>
        <fullName evidence="5">Queuine tRNA-ribosyltransferase accessory subunit 2</fullName>
    </recommendedName>
    <alternativeName>
        <fullName evidence="5">Queuine tRNA-ribosyltransferase domain-containing protein 1</fullName>
    </alternativeName>
</protein>
<dbReference type="CTD" id="79691"/>
<feature type="binding site" evidence="5">
    <location>
        <position position="382"/>
    </location>
    <ligand>
        <name>Zn(2+)</name>
        <dbReference type="ChEBI" id="CHEBI:29105"/>
    </ligand>
</feature>
<dbReference type="GO" id="GO:0046872">
    <property type="term" value="F:metal ion binding"/>
    <property type="evidence" value="ECO:0007669"/>
    <property type="project" value="UniProtKB-KW"/>
</dbReference>
<dbReference type="GO" id="GO:0046982">
    <property type="term" value="F:protein heterodimerization activity"/>
    <property type="evidence" value="ECO:0007669"/>
    <property type="project" value="Ensembl"/>
</dbReference>
<dbReference type="HAMAP" id="MF_03043">
    <property type="entry name" value="QTRT2"/>
    <property type="match status" value="1"/>
</dbReference>
<feature type="binding site" evidence="5">
    <location>
        <position position="353"/>
    </location>
    <ligand>
        <name>Zn(2+)</name>
        <dbReference type="ChEBI" id="CHEBI:29105"/>
    </ligand>
</feature>
<keyword evidence="5" id="KW-1000">Mitochondrion outer membrane</keyword>
<dbReference type="Proteomes" id="UP000694425">
    <property type="component" value="Unplaced"/>
</dbReference>
<dbReference type="GO" id="GO:0032473">
    <property type="term" value="C:cytoplasmic side of mitochondrial outer membrane"/>
    <property type="evidence" value="ECO:0007669"/>
    <property type="project" value="Ensembl"/>
</dbReference>
<evidence type="ECO:0000256" key="1">
    <source>
        <dbReference type="ARBA" id="ARBA00022490"/>
    </source>
</evidence>
<keyword evidence="5" id="KW-0472">Membrane</keyword>
<keyword evidence="2 5" id="KW-0819">tRNA processing</keyword>